<organism evidence="1 2">
    <name type="scientific">Elysia marginata</name>
    <dbReference type="NCBI Taxonomy" id="1093978"/>
    <lineage>
        <taxon>Eukaryota</taxon>
        <taxon>Metazoa</taxon>
        <taxon>Spiralia</taxon>
        <taxon>Lophotrochozoa</taxon>
        <taxon>Mollusca</taxon>
        <taxon>Gastropoda</taxon>
        <taxon>Heterobranchia</taxon>
        <taxon>Euthyneura</taxon>
        <taxon>Panpulmonata</taxon>
        <taxon>Sacoglossa</taxon>
        <taxon>Placobranchoidea</taxon>
        <taxon>Plakobranchidae</taxon>
        <taxon>Elysia</taxon>
    </lineage>
</organism>
<sequence length="122" mass="13298">MTTVKLAGQASVCKFTIQCPHELCGRDVNYTDAILCDALIRGTAASGIQLDFLSDKNQDMSLEDVLQFVEAKEAGKRSASRLLDTLATDVTSDIVDSTASSYKKKHRLALQTDKKETCTYCG</sequence>
<evidence type="ECO:0000313" key="2">
    <source>
        <dbReference type="Proteomes" id="UP000762676"/>
    </source>
</evidence>
<reference evidence="1 2" key="1">
    <citation type="journal article" date="2021" name="Elife">
        <title>Chloroplast acquisition without the gene transfer in kleptoplastic sea slugs, Plakobranchus ocellatus.</title>
        <authorList>
            <person name="Maeda T."/>
            <person name="Takahashi S."/>
            <person name="Yoshida T."/>
            <person name="Shimamura S."/>
            <person name="Takaki Y."/>
            <person name="Nagai Y."/>
            <person name="Toyoda A."/>
            <person name="Suzuki Y."/>
            <person name="Arimoto A."/>
            <person name="Ishii H."/>
            <person name="Satoh N."/>
            <person name="Nishiyama T."/>
            <person name="Hasebe M."/>
            <person name="Maruyama T."/>
            <person name="Minagawa J."/>
            <person name="Obokata J."/>
            <person name="Shigenobu S."/>
        </authorList>
    </citation>
    <scope>NUCLEOTIDE SEQUENCE [LARGE SCALE GENOMIC DNA]</scope>
</reference>
<name>A0AAV4GJ33_9GAST</name>
<gene>
    <name evidence="1" type="ORF">ElyMa_002442600</name>
</gene>
<keyword evidence="2" id="KW-1185">Reference proteome</keyword>
<proteinExistence type="predicted"/>
<accession>A0AAV4GJ33</accession>
<dbReference type="AlphaFoldDB" id="A0AAV4GJ33"/>
<evidence type="ECO:0000313" key="1">
    <source>
        <dbReference type="EMBL" id="GFR85489.1"/>
    </source>
</evidence>
<protein>
    <submittedName>
        <fullName evidence="1">Uncharacterized protein</fullName>
    </submittedName>
</protein>
<dbReference type="EMBL" id="BMAT01005018">
    <property type="protein sequence ID" value="GFR85489.1"/>
    <property type="molecule type" value="Genomic_DNA"/>
</dbReference>
<comment type="caution">
    <text evidence="1">The sequence shown here is derived from an EMBL/GenBank/DDBJ whole genome shotgun (WGS) entry which is preliminary data.</text>
</comment>
<dbReference type="Proteomes" id="UP000762676">
    <property type="component" value="Unassembled WGS sequence"/>
</dbReference>